<protein>
    <submittedName>
        <fullName evidence="2">Charged multivesicular body protein 3</fullName>
    </submittedName>
</protein>
<comment type="caution">
    <text evidence="2">The sequence shown here is derived from an EMBL/GenBank/DDBJ whole genome shotgun (WGS) entry which is preliminary data.</text>
</comment>
<dbReference type="InterPro" id="IPR005024">
    <property type="entry name" value="Snf7_fam"/>
</dbReference>
<reference evidence="2" key="1">
    <citation type="submission" date="2020-05" db="EMBL/GenBank/DDBJ databases">
        <title>Phylogenomic resolution of chytrid fungi.</title>
        <authorList>
            <person name="Stajich J.E."/>
            <person name="Amses K."/>
            <person name="Simmons R."/>
            <person name="Seto K."/>
            <person name="Myers J."/>
            <person name="Bonds A."/>
            <person name="Quandt C.A."/>
            <person name="Barry K."/>
            <person name="Liu P."/>
            <person name="Grigoriev I."/>
            <person name="Longcore J.E."/>
            <person name="James T.Y."/>
        </authorList>
    </citation>
    <scope>NUCLEOTIDE SEQUENCE</scope>
    <source>
        <strain evidence="2">PLAUS21</strain>
    </source>
</reference>
<evidence type="ECO:0000313" key="4">
    <source>
        <dbReference type="Proteomes" id="UP001210925"/>
    </source>
</evidence>
<organism evidence="2 4">
    <name type="scientific">Boothiomyces macroporosus</name>
    <dbReference type="NCBI Taxonomy" id="261099"/>
    <lineage>
        <taxon>Eukaryota</taxon>
        <taxon>Fungi</taxon>
        <taxon>Fungi incertae sedis</taxon>
        <taxon>Chytridiomycota</taxon>
        <taxon>Chytridiomycota incertae sedis</taxon>
        <taxon>Chytridiomycetes</taxon>
        <taxon>Rhizophydiales</taxon>
        <taxon>Terramycetaceae</taxon>
        <taxon>Boothiomyces</taxon>
    </lineage>
</organism>
<dbReference type="PANTHER" id="PTHR10476">
    <property type="entry name" value="CHARGED MULTIVESICULAR BODY PROTEIN"/>
    <property type="match status" value="1"/>
</dbReference>
<dbReference type="Pfam" id="PF03357">
    <property type="entry name" value="Snf7"/>
    <property type="match status" value="1"/>
</dbReference>
<dbReference type="AlphaFoldDB" id="A0AAD5UQ71"/>
<keyword evidence="1" id="KW-0175">Coiled coil</keyword>
<dbReference type="EMBL" id="JADGKB010000002">
    <property type="protein sequence ID" value="KAJ3262340.1"/>
    <property type="molecule type" value="Genomic_DNA"/>
</dbReference>
<name>A0AAD5UQ71_9FUNG</name>
<sequence length="196" mass="21991">MSALVEMLIGKKLTPEEQVKKWRQSIRAQERELDKSVRNIEKEQQNAKKLIKQAAKRNDLASCRILAKEVVASKKAINRIITSKAQLGSLAMSMQQQLAVIKVTGALEKSTQVMKVVNKLMKLPEISHTMTEMSKEMMKDEDIEEEAQEEVDKVLFELTDGLLGEGGIVGQDLPATQVKEDSNKEMEARLKALQSV</sequence>
<keyword evidence="4" id="KW-1185">Reference proteome</keyword>
<accession>A0AAD5UQ71</accession>
<feature type="coiled-coil region" evidence="1">
    <location>
        <begin position="19"/>
        <end position="57"/>
    </location>
</feature>
<proteinExistence type="predicted"/>
<evidence type="ECO:0000313" key="3">
    <source>
        <dbReference type="EMBL" id="KAJ3262366.1"/>
    </source>
</evidence>
<dbReference type="Proteomes" id="UP001210925">
    <property type="component" value="Unassembled WGS sequence"/>
</dbReference>
<gene>
    <name evidence="2" type="primary">CHMP3_1</name>
    <name evidence="3" type="synonym">CHMP3_2</name>
    <name evidence="2" type="ORF">HK103_002754</name>
    <name evidence="3" type="ORF">HK103_002781</name>
</gene>
<evidence type="ECO:0000313" key="2">
    <source>
        <dbReference type="EMBL" id="KAJ3262340.1"/>
    </source>
</evidence>
<dbReference type="Gene3D" id="6.10.140.1230">
    <property type="match status" value="1"/>
</dbReference>
<dbReference type="EMBL" id="JADGKB010000002">
    <property type="protein sequence ID" value="KAJ3262366.1"/>
    <property type="molecule type" value="Genomic_DNA"/>
</dbReference>
<evidence type="ECO:0000256" key="1">
    <source>
        <dbReference type="SAM" id="Coils"/>
    </source>
</evidence>
<dbReference type="GO" id="GO:0007034">
    <property type="term" value="P:vacuolar transport"/>
    <property type="evidence" value="ECO:0007669"/>
    <property type="project" value="InterPro"/>
</dbReference>